<protein>
    <submittedName>
        <fullName evidence="2">Uncharacterized protein</fullName>
    </submittedName>
</protein>
<evidence type="ECO:0000313" key="2">
    <source>
        <dbReference type="EMBL" id="MFC6768956.1"/>
    </source>
</evidence>
<evidence type="ECO:0000256" key="1">
    <source>
        <dbReference type="SAM" id="MobiDB-lite"/>
    </source>
</evidence>
<accession>A0ABD5T094</accession>
<feature type="region of interest" description="Disordered" evidence="1">
    <location>
        <begin position="26"/>
        <end position="57"/>
    </location>
</feature>
<dbReference type="EMBL" id="JBHSWV010000646">
    <property type="protein sequence ID" value="MFC6768956.1"/>
    <property type="molecule type" value="Genomic_DNA"/>
</dbReference>
<dbReference type="AlphaFoldDB" id="A0ABD5T094"/>
<dbReference type="RefSeq" id="WP_273741681.1">
    <property type="nucleotide sequence ID" value="NZ_JAQIVI010000646.1"/>
</dbReference>
<gene>
    <name evidence="2" type="ORF">ACFQE6_29275</name>
</gene>
<name>A0ABD5T094_9EURY</name>
<sequence>MTEFPRRNALSLLGAGMAFLAGCSESSTDGGNGNGPDTESGSPNDGIEIDGESGALPSYASYLPESERTGYFYGAIDAETLQTLTDDEGATEGSEPTDPLIGNPVIMAILFGRIGTVASFDAYKENDDTPGGDGVLIDANGVYTIVGRYDRSGFTDDLESAGFTAETVNDDYAVYADDESGEAVGITDEVFAVTTPNPNNDAFDPISAVKRTVATAVGDRKPKYETDDDFEWLLRASSTAGMTLCRYTETETFDAGTIGSEQVNSSTLEFAFGACEGANGVHQQLSLVDGSMTATASAIVTYADESRVSMDRLKAALGTEASSVAFNRDGSTVAIDAEYDGDLVEE</sequence>
<dbReference type="Proteomes" id="UP001596383">
    <property type="component" value="Unassembled WGS sequence"/>
</dbReference>
<evidence type="ECO:0000313" key="3">
    <source>
        <dbReference type="Proteomes" id="UP001596383"/>
    </source>
</evidence>
<reference evidence="2 3" key="1">
    <citation type="journal article" date="2019" name="Int. J. Syst. Evol. Microbiol.">
        <title>The Global Catalogue of Microorganisms (GCM) 10K type strain sequencing project: providing services to taxonomists for standard genome sequencing and annotation.</title>
        <authorList>
            <consortium name="The Broad Institute Genomics Platform"/>
            <consortium name="The Broad Institute Genome Sequencing Center for Infectious Disease"/>
            <person name="Wu L."/>
            <person name="Ma J."/>
        </authorList>
    </citation>
    <scope>NUCLEOTIDE SEQUENCE [LARGE SCALE GENOMIC DNA]</scope>
    <source>
        <strain evidence="2 3">LMG 29247</strain>
    </source>
</reference>
<feature type="compositionally biased region" description="Polar residues" evidence="1">
    <location>
        <begin position="26"/>
        <end position="43"/>
    </location>
</feature>
<proteinExistence type="predicted"/>
<dbReference type="PROSITE" id="PS51257">
    <property type="entry name" value="PROKAR_LIPOPROTEIN"/>
    <property type="match status" value="1"/>
</dbReference>
<comment type="caution">
    <text evidence="2">The sequence shown here is derived from an EMBL/GenBank/DDBJ whole genome shotgun (WGS) entry which is preliminary data.</text>
</comment>
<organism evidence="2 3">
    <name type="scientific">Natrinema soli</name>
    <dbReference type="NCBI Taxonomy" id="1930624"/>
    <lineage>
        <taxon>Archaea</taxon>
        <taxon>Methanobacteriati</taxon>
        <taxon>Methanobacteriota</taxon>
        <taxon>Stenosarchaea group</taxon>
        <taxon>Halobacteria</taxon>
        <taxon>Halobacteriales</taxon>
        <taxon>Natrialbaceae</taxon>
        <taxon>Natrinema</taxon>
    </lineage>
</organism>
<keyword evidence="3" id="KW-1185">Reference proteome</keyword>